<feature type="chain" id="PRO_5009583611" description="DUF4190 domain-containing protein" evidence="2">
    <location>
        <begin position="21"/>
        <end position="119"/>
    </location>
</feature>
<protein>
    <recommendedName>
        <fullName evidence="5">DUF4190 domain-containing protein</fullName>
    </recommendedName>
</protein>
<keyword evidence="1" id="KW-0812">Transmembrane</keyword>
<dbReference type="InterPro" id="IPR043993">
    <property type="entry name" value="T4SS_pilin"/>
</dbReference>
<dbReference type="AlphaFoldDB" id="A0A1G2M1N6"/>
<sequence>MKKAYIASGLSSLVPSFALAADVTVQGGITTVAAAIGSILDIIVPVLVTIAVFIVIWGIFQFVLNAGDEEKRKEGRSKILWGVVGIFLMFSVWGLISILLNTFALNNTSTGVTVPSVQI</sequence>
<evidence type="ECO:0008006" key="5">
    <source>
        <dbReference type="Google" id="ProtNLM"/>
    </source>
</evidence>
<dbReference type="Proteomes" id="UP000178873">
    <property type="component" value="Unassembled WGS sequence"/>
</dbReference>
<keyword evidence="2" id="KW-0732">Signal</keyword>
<dbReference type="NCBIfam" id="NF045849">
    <property type="entry name" value="ICE_MMCAP2_0565"/>
    <property type="match status" value="1"/>
</dbReference>
<evidence type="ECO:0000256" key="1">
    <source>
        <dbReference type="SAM" id="Phobius"/>
    </source>
</evidence>
<dbReference type="STRING" id="1802301.A2664_04195"/>
<gene>
    <name evidence="3" type="ORF">A2664_04195</name>
</gene>
<evidence type="ECO:0000256" key="2">
    <source>
        <dbReference type="SAM" id="SignalP"/>
    </source>
</evidence>
<organism evidence="3 4">
    <name type="scientific">Candidatus Taylorbacteria bacterium RIFCSPHIGHO2_01_FULL_46_22b</name>
    <dbReference type="NCBI Taxonomy" id="1802301"/>
    <lineage>
        <taxon>Bacteria</taxon>
        <taxon>Candidatus Tayloriibacteriota</taxon>
    </lineage>
</organism>
<name>A0A1G2M1N6_9BACT</name>
<accession>A0A1G2M1N6</accession>
<feature type="transmembrane region" description="Helical" evidence="1">
    <location>
        <begin position="44"/>
        <end position="67"/>
    </location>
</feature>
<keyword evidence="1" id="KW-0472">Membrane</keyword>
<keyword evidence="1" id="KW-1133">Transmembrane helix</keyword>
<evidence type="ECO:0000313" key="4">
    <source>
        <dbReference type="Proteomes" id="UP000178873"/>
    </source>
</evidence>
<dbReference type="Pfam" id="PF18895">
    <property type="entry name" value="T4SS_pilin"/>
    <property type="match status" value="1"/>
</dbReference>
<feature type="transmembrane region" description="Helical" evidence="1">
    <location>
        <begin position="79"/>
        <end position="100"/>
    </location>
</feature>
<dbReference type="EMBL" id="MHRF01000013">
    <property type="protein sequence ID" value="OHA17777.1"/>
    <property type="molecule type" value="Genomic_DNA"/>
</dbReference>
<comment type="caution">
    <text evidence="3">The sequence shown here is derived from an EMBL/GenBank/DDBJ whole genome shotgun (WGS) entry which is preliminary data.</text>
</comment>
<evidence type="ECO:0000313" key="3">
    <source>
        <dbReference type="EMBL" id="OHA17777.1"/>
    </source>
</evidence>
<feature type="signal peptide" evidence="2">
    <location>
        <begin position="1"/>
        <end position="20"/>
    </location>
</feature>
<proteinExistence type="predicted"/>
<reference evidence="3 4" key="1">
    <citation type="journal article" date="2016" name="Nat. Commun.">
        <title>Thousands of microbial genomes shed light on interconnected biogeochemical processes in an aquifer system.</title>
        <authorList>
            <person name="Anantharaman K."/>
            <person name="Brown C.T."/>
            <person name="Hug L.A."/>
            <person name="Sharon I."/>
            <person name="Castelle C.J."/>
            <person name="Probst A.J."/>
            <person name="Thomas B.C."/>
            <person name="Singh A."/>
            <person name="Wilkins M.J."/>
            <person name="Karaoz U."/>
            <person name="Brodie E.L."/>
            <person name="Williams K.H."/>
            <person name="Hubbard S.S."/>
            <person name="Banfield J.F."/>
        </authorList>
    </citation>
    <scope>NUCLEOTIDE SEQUENCE [LARGE SCALE GENOMIC DNA]</scope>
</reference>